<protein>
    <submittedName>
        <fullName evidence="3">Uncharacterized protein</fullName>
    </submittedName>
</protein>
<dbReference type="OrthoDB" id="10319299at2759"/>
<comment type="caution">
    <text evidence="3">The sequence shown here is derived from an EMBL/GenBank/DDBJ whole genome shotgun (WGS) entry which is preliminary data.</text>
</comment>
<keyword evidence="1" id="KW-0472">Membrane</keyword>
<reference evidence="3 4" key="1">
    <citation type="submission" date="2016-04" db="EMBL/GenBank/DDBJ databases">
        <title>Genome analyses suggest a sexual origin of heterokaryosis in a supposedly ancient asexual fungus.</title>
        <authorList>
            <person name="Ropars J."/>
            <person name="Sedzielewska K."/>
            <person name="Noel J."/>
            <person name="Charron P."/>
            <person name="Farinelli L."/>
            <person name="Marton T."/>
            <person name="Kruger M."/>
            <person name="Pelin A."/>
            <person name="Brachmann A."/>
            <person name="Corradi N."/>
        </authorList>
    </citation>
    <scope>NUCLEOTIDE SEQUENCE [LARGE SCALE GENOMIC DNA]</scope>
    <source>
        <strain evidence="3 4">A5</strain>
    </source>
</reference>
<evidence type="ECO:0000313" key="3">
    <source>
        <dbReference type="EMBL" id="PKC00551.1"/>
    </source>
</evidence>
<dbReference type="AlphaFoldDB" id="A0A2I1EER3"/>
<proteinExistence type="predicted"/>
<keyword evidence="1" id="KW-1133">Transmembrane helix</keyword>
<keyword evidence="1" id="KW-0812">Transmembrane</keyword>
<feature type="transmembrane region" description="Helical" evidence="1">
    <location>
        <begin position="69"/>
        <end position="102"/>
    </location>
</feature>
<gene>
    <name evidence="2" type="ORF">CHRIB12_LOCUS18099</name>
    <name evidence="3" type="ORF">RhiirA5_505126</name>
</gene>
<organism evidence="3 4">
    <name type="scientific">Rhizophagus irregularis</name>
    <dbReference type="NCBI Taxonomy" id="588596"/>
    <lineage>
        <taxon>Eukaryota</taxon>
        <taxon>Fungi</taxon>
        <taxon>Fungi incertae sedis</taxon>
        <taxon>Mucoromycota</taxon>
        <taxon>Glomeromycotina</taxon>
        <taxon>Glomeromycetes</taxon>
        <taxon>Glomerales</taxon>
        <taxon>Glomeraceae</taxon>
        <taxon>Rhizophagus</taxon>
    </lineage>
</organism>
<evidence type="ECO:0000256" key="1">
    <source>
        <dbReference type="SAM" id="Phobius"/>
    </source>
</evidence>
<sequence length="106" mass="11166">MFHKIYYGNYACITEAAGNSRASWSYDIGNCGCSCSLDCRSSDIYDCRNSSCCGCSWCISVVDMIVDEVAIAVAVVAVVVVAAAAVVIIVVIAVAVVVGHIVHIRV</sequence>
<dbReference type="Proteomes" id="UP000232722">
    <property type="component" value="Unassembled WGS sequence"/>
</dbReference>
<name>A0A2I1EER3_9GLOM</name>
<reference evidence="3 4" key="2">
    <citation type="submission" date="2017-09" db="EMBL/GenBank/DDBJ databases">
        <title>Extensive intraspecific genome diversity in a model arbuscular mycorrhizal fungus.</title>
        <authorList>
            <person name="Chen E.C."/>
            <person name="Morin E."/>
            <person name="Beaudet D."/>
            <person name="Noel J."/>
            <person name="Ndikumana S."/>
            <person name="Charron P."/>
            <person name="St-Onge C."/>
            <person name="Giorgi J."/>
            <person name="Grigoriev I.V."/>
            <person name="Roux C."/>
            <person name="Martin F.M."/>
            <person name="Corradi N."/>
        </authorList>
    </citation>
    <scope>NUCLEOTIDE SEQUENCE [LARGE SCALE GENOMIC DNA]</scope>
    <source>
        <strain evidence="3 4">A5</strain>
    </source>
</reference>
<reference evidence="2" key="3">
    <citation type="submission" date="2020-05" db="EMBL/GenBank/DDBJ databases">
        <authorList>
            <person name="Rincon C."/>
            <person name="Sanders R I."/>
            <person name="Robbins C."/>
            <person name="Chaturvedi A."/>
        </authorList>
    </citation>
    <scope>NUCLEOTIDE SEQUENCE</scope>
    <source>
        <strain evidence="2">CHB12</strain>
    </source>
</reference>
<evidence type="ECO:0000313" key="2">
    <source>
        <dbReference type="EMBL" id="CAB5382766.1"/>
    </source>
</evidence>
<dbReference type="EMBL" id="CAGKOT010000047">
    <property type="protein sequence ID" value="CAB5382766.1"/>
    <property type="molecule type" value="Genomic_DNA"/>
</dbReference>
<dbReference type="Proteomes" id="UP000684084">
    <property type="component" value="Unassembled WGS sequence"/>
</dbReference>
<accession>A0A2I1EER3</accession>
<evidence type="ECO:0000313" key="4">
    <source>
        <dbReference type="Proteomes" id="UP000232722"/>
    </source>
</evidence>
<dbReference type="VEuPathDB" id="FungiDB:RhiirA1_543037"/>
<dbReference type="EMBL" id="LLXJ01001839">
    <property type="protein sequence ID" value="PKC00551.1"/>
    <property type="molecule type" value="Genomic_DNA"/>
</dbReference>